<dbReference type="KEGG" id="maur:BOH66_05885"/>
<organism evidence="2 3">
    <name type="scientific">Microbacterium aurum</name>
    <dbReference type="NCBI Taxonomy" id="36805"/>
    <lineage>
        <taxon>Bacteria</taxon>
        <taxon>Bacillati</taxon>
        <taxon>Actinomycetota</taxon>
        <taxon>Actinomycetes</taxon>
        <taxon>Micrococcales</taxon>
        <taxon>Microbacteriaceae</taxon>
        <taxon>Microbacterium</taxon>
    </lineage>
</organism>
<reference evidence="2 3" key="1">
    <citation type="submission" date="2016-12" db="EMBL/GenBank/DDBJ databases">
        <title>Complete genome sequence of Microbacterium aurum KACC 15219.</title>
        <authorList>
            <person name="Jung Y."/>
            <person name="Shin J.-H."/>
            <person name="Lee Y.-J."/>
            <person name="Yi H."/>
            <person name="Bahn Y.-S."/>
            <person name="Kim J.F."/>
            <person name="Lee D.-W."/>
        </authorList>
    </citation>
    <scope>NUCLEOTIDE SEQUENCE [LARGE SCALE GENOMIC DNA]</scope>
    <source>
        <strain evidence="2 3">KACC 15219</strain>
    </source>
</reference>
<keyword evidence="3" id="KW-1185">Reference proteome</keyword>
<name>A0A1P8U6V5_9MICO</name>
<evidence type="ECO:0000313" key="2">
    <source>
        <dbReference type="EMBL" id="APZ33838.1"/>
    </source>
</evidence>
<protein>
    <recommendedName>
        <fullName evidence="1">DUF7668 domain-containing protein</fullName>
    </recommendedName>
</protein>
<dbReference type="AlphaFoldDB" id="A0A1P8U6V5"/>
<sequence>MRQPESIWDHPFTDFLVREDGSCYGAAPLWTVDESPSDLSVEFEISADGTVLLTNVHVM</sequence>
<dbReference type="InterPro" id="IPR056085">
    <property type="entry name" value="DUF7668"/>
</dbReference>
<accession>A0A1P8U6V5</accession>
<feature type="domain" description="DUF7668" evidence="1">
    <location>
        <begin position="2"/>
        <end position="59"/>
    </location>
</feature>
<evidence type="ECO:0000259" key="1">
    <source>
        <dbReference type="Pfam" id="PF24705"/>
    </source>
</evidence>
<dbReference type="Pfam" id="PF24705">
    <property type="entry name" value="DUF7668"/>
    <property type="match status" value="1"/>
</dbReference>
<dbReference type="EMBL" id="CP018762">
    <property type="protein sequence ID" value="APZ33838.1"/>
    <property type="molecule type" value="Genomic_DNA"/>
</dbReference>
<gene>
    <name evidence="2" type="ORF">BOH66_05885</name>
</gene>
<evidence type="ECO:0000313" key="3">
    <source>
        <dbReference type="Proteomes" id="UP000187185"/>
    </source>
</evidence>
<dbReference type="Proteomes" id="UP000187185">
    <property type="component" value="Chromosome"/>
</dbReference>
<proteinExistence type="predicted"/>